<accession>A0A0N5AAR5</accession>
<dbReference type="GO" id="GO:0005783">
    <property type="term" value="C:endoplasmic reticulum"/>
    <property type="evidence" value="ECO:0007669"/>
    <property type="project" value="TreeGrafter"/>
</dbReference>
<keyword evidence="6" id="KW-1185">Reference proteome</keyword>
<sequence length="351" mass="40823">MSNIDLRILFSPRSSSSSSWVKSSFHLRVVANKSRAMNRRLRRALNAILGPIFGITILITSLFGDYIITIFTPIIFFDQHKLWRSVMDRAVSYWMLVPLTFLRYIFHIDVRVTGDSIEGDKPAIVVMNHRTRVDWLFLWIAIYKINPWLLTTSKYSMKAQLRNLPGAGFGMAANQFIFLERKIDEDKRRLSEAIEYYSKVGSKYQILIFPEGTDKTNYTTKKSNEYAKKNGLKELSYLLYPRSGGLTHMIEKMRQCNYINCIYDVTIAYPDNVVQNELELVLKGKVPKAVHFDIRRIDISQVPKNANEMNNWINSLWIAKEAKLAAYYAKPKEHRNFDSGENGFVWELIVH</sequence>
<dbReference type="STRING" id="451379.A0A0N5AAR5"/>
<dbReference type="Pfam" id="PF01553">
    <property type="entry name" value="Acyltransferase"/>
    <property type="match status" value="1"/>
</dbReference>
<dbReference type="WBParaSite" id="SMUV_0000124101-mRNA-1">
    <property type="protein sequence ID" value="SMUV_0000124101-mRNA-1"/>
    <property type="gene ID" value="SMUV_0000124101"/>
</dbReference>
<keyword evidence="4" id="KW-1133">Transmembrane helix</keyword>
<dbReference type="SMART" id="SM00563">
    <property type="entry name" value="PlsC"/>
    <property type="match status" value="1"/>
</dbReference>
<evidence type="ECO:0000313" key="6">
    <source>
        <dbReference type="Proteomes" id="UP000046393"/>
    </source>
</evidence>
<dbReference type="PANTHER" id="PTHR10983">
    <property type="entry name" value="1-ACYLGLYCEROL-3-PHOSPHATE ACYLTRANSFERASE-RELATED"/>
    <property type="match status" value="1"/>
</dbReference>
<feature type="transmembrane region" description="Helical" evidence="4">
    <location>
        <begin position="44"/>
        <end position="71"/>
    </location>
</feature>
<dbReference type="GO" id="GO:0036149">
    <property type="term" value="P:phosphatidylinositol acyl-chain remodeling"/>
    <property type="evidence" value="ECO:0007669"/>
    <property type="project" value="TreeGrafter"/>
</dbReference>
<evidence type="ECO:0000256" key="3">
    <source>
        <dbReference type="ARBA" id="ARBA00023315"/>
    </source>
</evidence>
<evidence type="ECO:0000256" key="4">
    <source>
        <dbReference type="SAM" id="Phobius"/>
    </source>
</evidence>
<dbReference type="CDD" id="cd07990">
    <property type="entry name" value="LPLAT_LCLAT1-like"/>
    <property type="match status" value="1"/>
</dbReference>
<keyword evidence="4" id="KW-0812">Transmembrane</keyword>
<evidence type="ECO:0000256" key="2">
    <source>
        <dbReference type="ARBA" id="ARBA00022679"/>
    </source>
</evidence>
<organism evidence="6 7">
    <name type="scientific">Syphacia muris</name>
    <dbReference type="NCBI Taxonomy" id="451379"/>
    <lineage>
        <taxon>Eukaryota</taxon>
        <taxon>Metazoa</taxon>
        <taxon>Ecdysozoa</taxon>
        <taxon>Nematoda</taxon>
        <taxon>Chromadorea</taxon>
        <taxon>Rhabditida</taxon>
        <taxon>Spirurina</taxon>
        <taxon>Oxyuridomorpha</taxon>
        <taxon>Oxyuroidea</taxon>
        <taxon>Oxyuridae</taxon>
        <taxon>Syphacia</taxon>
    </lineage>
</organism>
<reference evidence="7" key="1">
    <citation type="submission" date="2017-02" db="UniProtKB">
        <authorList>
            <consortium name="WormBaseParasite"/>
        </authorList>
    </citation>
    <scope>IDENTIFICATION</scope>
</reference>
<feature type="transmembrane region" description="Helical" evidence="4">
    <location>
        <begin position="133"/>
        <end position="150"/>
    </location>
</feature>
<evidence type="ECO:0000313" key="7">
    <source>
        <dbReference type="WBParaSite" id="SMUV_0000124101-mRNA-1"/>
    </source>
</evidence>
<feature type="transmembrane region" description="Helical" evidence="4">
    <location>
        <begin position="91"/>
        <end position="112"/>
    </location>
</feature>
<keyword evidence="2" id="KW-0808">Transferase</keyword>
<name>A0A0N5AAR5_9BILA</name>
<dbReference type="Proteomes" id="UP000046393">
    <property type="component" value="Unplaced"/>
</dbReference>
<proteinExistence type="inferred from homology"/>
<dbReference type="InterPro" id="IPR032098">
    <property type="entry name" value="Acyltransf_C"/>
</dbReference>
<dbReference type="Pfam" id="PF16076">
    <property type="entry name" value="Acyltransf_C"/>
    <property type="match status" value="1"/>
</dbReference>
<evidence type="ECO:0000256" key="1">
    <source>
        <dbReference type="ARBA" id="ARBA00008655"/>
    </source>
</evidence>
<keyword evidence="4" id="KW-0472">Membrane</keyword>
<dbReference type="AlphaFoldDB" id="A0A0N5AAR5"/>
<dbReference type="PANTHER" id="PTHR10983:SF20">
    <property type="entry name" value="LYSOPHOSPHATIDYLINOSITOL ACYLTRANSFERASE 10"/>
    <property type="match status" value="1"/>
</dbReference>
<dbReference type="SUPFAM" id="SSF69593">
    <property type="entry name" value="Glycerol-3-phosphate (1)-acyltransferase"/>
    <property type="match status" value="1"/>
</dbReference>
<comment type="similarity">
    <text evidence="1">Belongs to the 1-acyl-sn-glycerol-3-phosphate acyltransferase family.</text>
</comment>
<evidence type="ECO:0000259" key="5">
    <source>
        <dbReference type="SMART" id="SM00563"/>
    </source>
</evidence>
<dbReference type="InterPro" id="IPR002123">
    <property type="entry name" value="Plipid/glycerol_acylTrfase"/>
</dbReference>
<keyword evidence="3" id="KW-0012">Acyltransferase</keyword>
<feature type="domain" description="Phospholipid/glycerol acyltransferase" evidence="5">
    <location>
        <begin position="123"/>
        <end position="247"/>
    </location>
</feature>
<protein>
    <submittedName>
        <fullName evidence="7">PlsC domain-containing protein</fullName>
    </submittedName>
</protein>
<dbReference type="GO" id="GO:0016746">
    <property type="term" value="F:acyltransferase activity"/>
    <property type="evidence" value="ECO:0007669"/>
    <property type="project" value="UniProtKB-KW"/>
</dbReference>